<dbReference type="EMBL" id="ATMR01000007">
    <property type="protein sequence ID" value="EPR74769.1"/>
    <property type="molecule type" value="Genomic_DNA"/>
</dbReference>
<dbReference type="PANTHER" id="PTHR43300">
    <property type="entry name" value="ACETYLTRANSFERASE"/>
    <property type="match status" value="1"/>
</dbReference>
<comment type="similarity">
    <text evidence="1">Belongs to the transferase hexapeptide repeat family.</text>
</comment>
<keyword evidence="4" id="KW-0012">Acyltransferase</keyword>
<keyword evidence="2 5" id="KW-0808">Transferase</keyword>
<proteinExistence type="inferred from homology"/>
<accession>S7X6T1</accession>
<protein>
    <submittedName>
        <fullName evidence="5">Acetyltransferase</fullName>
    </submittedName>
</protein>
<evidence type="ECO:0000256" key="1">
    <source>
        <dbReference type="ARBA" id="ARBA00007274"/>
    </source>
</evidence>
<comment type="caution">
    <text evidence="5">The sequence shown here is derived from an EMBL/GenBank/DDBJ whole genome shotgun (WGS) entry which is preliminary data.</text>
</comment>
<dbReference type="Pfam" id="PF00132">
    <property type="entry name" value="Hexapep"/>
    <property type="match status" value="1"/>
</dbReference>
<dbReference type="PANTHER" id="PTHR43300:SF11">
    <property type="entry name" value="ACETYLTRANSFERASE RV3034C-RELATED"/>
    <property type="match status" value="1"/>
</dbReference>
<dbReference type="STRING" id="641526.ADIWIN_0133"/>
<dbReference type="PATRIC" id="fig|641526.4.peg.132"/>
<evidence type="ECO:0000313" key="5">
    <source>
        <dbReference type="EMBL" id="EPR74769.1"/>
    </source>
</evidence>
<evidence type="ECO:0000256" key="4">
    <source>
        <dbReference type="ARBA" id="ARBA00023315"/>
    </source>
</evidence>
<keyword evidence="3" id="KW-0677">Repeat</keyword>
<reference evidence="5 6" key="1">
    <citation type="journal article" date="2013" name="Genome Announc.">
        <title>Draft Genome Sequence of Winogradskyella psychrotolerans RS-3T, Isolated from the Marine Transect of Kongsfjorden, Ny-Alesund, Svalbard, Arctic Ocean.</title>
        <authorList>
            <person name="Kumar Pinnaka A."/>
            <person name="Ara S."/>
            <person name="Singh A."/>
            <person name="Shivaji S."/>
        </authorList>
    </citation>
    <scope>NUCLEOTIDE SEQUENCE [LARGE SCALE GENOMIC DNA]</scope>
    <source>
        <strain evidence="5 6">RS-3</strain>
    </source>
</reference>
<dbReference type="PROSITE" id="PS00101">
    <property type="entry name" value="HEXAPEP_TRANSFERASES"/>
    <property type="match status" value="1"/>
</dbReference>
<dbReference type="InterPro" id="IPR011004">
    <property type="entry name" value="Trimer_LpxA-like_sf"/>
</dbReference>
<dbReference type="AlphaFoldDB" id="S7X6T1"/>
<gene>
    <name evidence="5" type="ORF">ADIWIN_0133</name>
</gene>
<dbReference type="InterPro" id="IPR050179">
    <property type="entry name" value="Trans_hexapeptide_repeat"/>
</dbReference>
<organism evidence="5 6">
    <name type="scientific">Winogradskyella psychrotolerans RS-3</name>
    <dbReference type="NCBI Taxonomy" id="641526"/>
    <lineage>
        <taxon>Bacteria</taxon>
        <taxon>Pseudomonadati</taxon>
        <taxon>Bacteroidota</taxon>
        <taxon>Flavobacteriia</taxon>
        <taxon>Flavobacteriales</taxon>
        <taxon>Flavobacteriaceae</taxon>
        <taxon>Winogradskyella</taxon>
    </lineage>
</organism>
<dbReference type="InterPro" id="IPR001451">
    <property type="entry name" value="Hexapep"/>
</dbReference>
<dbReference type="SUPFAM" id="SSF51161">
    <property type="entry name" value="Trimeric LpxA-like enzymes"/>
    <property type="match status" value="1"/>
</dbReference>
<dbReference type="eggNOG" id="COG0110">
    <property type="taxonomic scope" value="Bacteria"/>
</dbReference>
<dbReference type="InterPro" id="IPR018357">
    <property type="entry name" value="Hexapep_transf_CS"/>
</dbReference>
<dbReference type="CDD" id="cd03349">
    <property type="entry name" value="LbH_XAT"/>
    <property type="match status" value="1"/>
</dbReference>
<keyword evidence="6" id="KW-1185">Reference proteome</keyword>
<name>S7X6T1_9FLAO</name>
<dbReference type="GO" id="GO:0016746">
    <property type="term" value="F:acyltransferase activity"/>
    <property type="evidence" value="ECO:0007669"/>
    <property type="project" value="UniProtKB-KW"/>
</dbReference>
<evidence type="ECO:0000256" key="2">
    <source>
        <dbReference type="ARBA" id="ARBA00022679"/>
    </source>
</evidence>
<evidence type="ECO:0000256" key="3">
    <source>
        <dbReference type="ARBA" id="ARBA00022737"/>
    </source>
</evidence>
<sequence length="195" mass="21664">MKIDFFTKLEKNIKIGKGCDVSSSIIGTGTYISENSSIRNTKVGRFCAIADNVRTGMGSHPTKEFVSIHPAFFSTIGQAGFTFVHKNVFEELPKVSKSKYVVEIGNDVWIGSGVKIVDGVTIGDGAIIGANAIVTKDVEPYSINVGVPAKLIKFRFSMDEIAFLEKFKWWDKEFDWIKNNASKFINIKTLMSEHK</sequence>
<dbReference type="Proteomes" id="UP000014962">
    <property type="component" value="Unassembled WGS sequence"/>
</dbReference>
<dbReference type="Gene3D" id="2.160.10.10">
    <property type="entry name" value="Hexapeptide repeat proteins"/>
    <property type="match status" value="1"/>
</dbReference>
<evidence type="ECO:0000313" key="6">
    <source>
        <dbReference type="Proteomes" id="UP000014962"/>
    </source>
</evidence>